<name>A0ABW4LWQ0_9BACI</name>
<organism evidence="2 3">
    <name type="scientific">Bacillus salitolerans</name>
    <dbReference type="NCBI Taxonomy" id="1437434"/>
    <lineage>
        <taxon>Bacteria</taxon>
        <taxon>Bacillati</taxon>
        <taxon>Bacillota</taxon>
        <taxon>Bacilli</taxon>
        <taxon>Bacillales</taxon>
        <taxon>Bacillaceae</taxon>
        <taxon>Bacillus</taxon>
    </lineage>
</organism>
<evidence type="ECO:0000259" key="1">
    <source>
        <dbReference type="Pfam" id="PF03413"/>
    </source>
</evidence>
<dbReference type="Proteomes" id="UP001597214">
    <property type="component" value="Unassembled WGS sequence"/>
</dbReference>
<reference evidence="3" key="1">
    <citation type="journal article" date="2019" name="Int. J. Syst. Evol. Microbiol.">
        <title>The Global Catalogue of Microorganisms (GCM) 10K type strain sequencing project: providing services to taxonomists for standard genome sequencing and annotation.</title>
        <authorList>
            <consortium name="The Broad Institute Genomics Platform"/>
            <consortium name="The Broad Institute Genome Sequencing Center for Infectious Disease"/>
            <person name="Wu L."/>
            <person name="Ma J."/>
        </authorList>
    </citation>
    <scope>NUCLEOTIDE SEQUENCE [LARGE SCALE GENOMIC DNA]</scope>
    <source>
        <strain evidence="3">CCUG 49339</strain>
    </source>
</reference>
<feature type="domain" description="PepSY" evidence="1">
    <location>
        <begin position="29"/>
        <end position="99"/>
    </location>
</feature>
<comment type="caution">
    <text evidence="2">The sequence shown here is derived from an EMBL/GenBank/DDBJ whole genome shotgun (WGS) entry which is preliminary data.</text>
</comment>
<dbReference type="Pfam" id="PF03413">
    <property type="entry name" value="PepSY"/>
    <property type="match status" value="1"/>
</dbReference>
<dbReference type="InterPro" id="IPR025711">
    <property type="entry name" value="PepSY"/>
</dbReference>
<proteinExistence type="predicted"/>
<gene>
    <name evidence="2" type="ORF">ACFSCX_22670</name>
</gene>
<dbReference type="EMBL" id="JBHUEM010000054">
    <property type="protein sequence ID" value="MFD1739289.1"/>
    <property type="molecule type" value="Genomic_DNA"/>
</dbReference>
<evidence type="ECO:0000313" key="2">
    <source>
        <dbReference type="EMBL" id="MFD1739289.1"/>
    </source>
</evidence>
<sequence length="104" mass="11733">MSLRRFVLGIAVGVLGTYVVQKIAPSPSISSEHALKIVKQELKKHGPIDGSWIHMEPESFVRNNITYKVYRGGISRTKHEQPEQMEFLVDAQNGTILDVQKVEM</sequence>
<dbReference type="RefSeq" id="WP_377930518.1">
    <property type="nucleotide sequence ID" value="NZ_JBHUEM010000054.1"/>
</dbReference>
<protein>
    <submittedName>
        <fullName evidence="2">PepSY domain-containing protein</fullName>
    </submittedName>
</protein>
<evidence type="ECO:0000313" key="3">
    <source>
        <dbReference type="Proteomes" id="UP001597214"/>
    </source>
</evidence>
<accession>A0ABW4LWQ0</accession>
<keyword evidence="3" id="KW-1185">Reference proteome</keyword>